<gene>
    <name evidence="1" type="ORF">F0145_10800</name>
</gene>
<dbReference type="Proteomes" id="UP000323426">
    <property type="component" value="Unassembled WGS sequence"/>
</dbReference>
<proteinExistence type="predicted"/>
<dbReference type="RefSeq" id="WP_150088427.1">
    <property type="nucleotide sequence ID" value="NZ_VWSF01000007.1"/>
</dbReference>
<name>A0A5M6DFT6_9BACT</name>
<comment type="caution">
    <text evidence="1">The sequence shown here is derived from an EMBL/GenBank/DDBJ whole genome shotgun (WGS) entry which is preliminary data.</text>
</comment>
<accession>A0A5M6DFT6</accession>
<organism evidence="1 2">
    <name type="scientific">Adhaeribacter rhizoryzae</name>
    <dbReference type="NCBI Taxonomy" id="2607907"/>
    <lineage>
        <taxon>Bacteria</taxon>
        <taxon>Pseudomonadati</taxon>
        <taxon>Bacteroidota</taxon>
        <taxon>Cytophagia</taxon>
        <taxon>Cytophagales</taxon>
        <taxon>Hymenobacteraceae</taxon>
        <taxon>Adhaeribacter</taxon>
    </lineage>
</organism>
<reference evidence="1 2" key="1">
    <citation type="submission" date="2019-09" db="EMBL/GenBank/DDBJ databases">
        <title>Genome sequence and assembly of Adhaeribacter sp.</title>
        <authorList>
            <person name="Chhetri G."/>
        </authorList>
    </citation>
    <scope>NUCLEOTIDE SEQUENCE [LARGE SCALE GENOMIC DNA]</scope>
    <source>
        <strain evidence="1 2">DK36</strain>
    </source>
</reference>
<sequence length="143" mass="16446">MLLNLTATGIYEFENSYLHLLLDEPARLMYSTWLRNPSSAEYREATLRFIDYFQEKNIAYWISDTTNLTEITKEDLEWVVKVLIPAANASGLQKIARVSVVDTNIKALRELVNFSSTKLVTTIEVEQFSTYREAVSWIVGEPC</sequence>
<evidence type="ECO:0000313" key="2">
    <source>
        <dbReference type="Proteomes" id="UP000323426"/>
    </source>
</evidence>
<dbReference type="AlphaFoldDB" id="A0A5M6DFT6"/>
<keyword evidence="2" id="KW-1185">Reference proteome</keyword>
<protein>
    <recommendedName>
        <fullName evidence="3">STAS/SEC14 domain-containing protein</fullName>
    </recommendedName>
</protein>
<evidence type="ECO:0000313" key="1">
    <source>
        <dbReference type="EMBL" id="KAA5546378.1"/>
    </source>
</evidence>
<evidence type="ECO:0008006" key="3">
    <source>
        <dbReference type="Google" id="ProtNLM"/>
    </source>
</evidence>
<dbReference type="EMBL" id="VWSF01000007">
    <property type="protein sequence ID" value="KAA5546378.1"/>
    <property type="molecule type" value="Genomic_DNA"/>
</dbReference>